<sequence>MLSHLFCASDKERLVRACHNLHDTVYAYVSSTNTIFRLLNEHLCTNFSIMPVKENFSIKDNLQLMVSALKEMQTTMETKGKDVEESIK</sequence>
<keyword evidence="2" id="KW-1185">Reference proteome</keyword>
<evidence type="ECO:0000313" key="2">
    <source>
        <dbReference type="Proteomes" id="UP000053760"/>
    </source>
</evidence>
<protein>
    <submittedName>
        <fullName evidence="1">Uncharacterized protein</fullName>
    </submittedName>
</protein>
<dbReference type="AlphaFoldDB" id="A0A091GBS3"/>
<dbReference type="Proteomes" id="UP000053760">
    <property type="component" value="Unassembled WGS sequence"/>
</dbReference>
<dbReference type="Pfam" id="PF15047">
    <property type="entry name" value="DUF4533"/>
    <property type="match status" value="1"/>
</dbReference>
<organism evidence="1 2">
    <name type="scientific">Cuculus canorus</name>
    <name type="common">Common cuckoo</name>
    <dbReference type="NCBI Taxonomy" id="55661"/>
    <lineage>
        <taxon>Eukaryota</taxon>
        <taxon>Metazoa</taxon>
        <taxon>Chordata</taxon>
        <taxon>Craniata</taxon>
        <taxon>Vertebrata</taxon>
        <taxon>Euteleostomi</taxon>
        <taxon>Archelosauria</taxon>
        <taxon>Archosauria</taxon>
        <taxon>Dinosauria</taxon>
        <taxon>Saurischia</taxon>
        <taxon>Theropoda</taxon>
        <taxon>Coelurosauria</taxon>
        <taxon>Aves</taxon>
        <taxon>Neognathae</taxon>
        <taxon>Neoaves</taxon>
        <taxon>Otidimorphae</taxon>
        <taxon>Cuculiformes</taxon>
        <taxon>Cuculidae</taxon>
        <taxon>Cuculus</taxon>
    </lineage>
</organism>
<accession>A0A091GBS3</accession>
<dbReference type="InterPro" id="IPR027895">
    <property type="entry name" value="DUF4533"/>
</dbReference>
<reference evidence="1 2" key="1">
    <citation type="submission" date="2014-04" db="EMBL/GenBank/DDBJ databases">
        <title>Genome evolution of avian class.</title>
        <authorList>
            <person name="Zhang G."/>
            <person name="Li C."/>
        </authorList>
    </citation>
    <scope>NUCLEOTIDE SEQUENCE [LARGE SCALE GENOMIC DNA]</scope>
    <source>
        <strain evidence="1">BGI_N303</strain>
    </source>
</reference>
<feature type="non-terminal residue" evidence="1">
    <location>
        <position position="88"/>
    </location>
</feature>
<proteinExistence type="predicted"/>
<evidence type="ECO:0000313" key="1">
    <source>
        <dbReference type="EMBL" id="KFO71637.1"/>
    </source>
</evidence>
<dbReference type="EMBL" id="KL447269">
    <property type="protein sequence ID" value="KFO71637.1"/>
    <property type="molecule type" value="Genomic_DNA"/>
</dbReference>
<name>A0A091GBS3_CUCCA</name>
<gene>
    <name evidence="1" type="ORF">N303_14857</name>
</gene>